<dbReference type="OrthoDB" id="9813604at2"/>
<sequence>MNKGVIMALISALAFSILNVFVKELSFTLPIGEIAFFRGLISSIIIVGLMRYQHVHLSHRDVPTLIMRGVLGGMGMICLFYALSGMSLGDVSILSQLSAFFVVIFAAVFLKDILPKKAMIPMAMIVMGASLILHPWNYSTFNSYALFALAQAVLSAAVYTTISKLTNGGGHHQYEVVFYFLICATISGAILMGNDYIGPQGIEWLYILAMGVISVLAQIWMTNAYAWTDPIVVSFIQYTGVFFNAVWGFFVFGEIMTILSVAGGVCIISGSMYLSKIKRDRVMDMRETKVR</sequence>
<evidence type="ECO:0000313" key="8">
    <source>
        <dbReference type="EMBL" id="SDM52586.1"/>
    </source>
</evidence>
<dbReference type="InterPro" id="IPR000620">
    <property type="entry name" value="EamA_dom"/>
</dbReference>
<evidence type="ECO:0000256" key="3">
    <source>
        <dbReference type="ARBA" id="ARBA00022692"/>
    </source>
</evidence>
<dbReference type="RefSeq" id="WP_091648898.1">
    <property type="nucleotide sequence ID" value="NZ_FNHQ01000008.1"/>
</dbReference>
<feature type="domain" description="EamA" evidence="7">
    <location>
        <begin position="146"/>
        <end position="274"/>
    </location>
</feature>
<keyword evidence="3 6" id="KW-0812">Transmembrane</keyword>
<organism evidence="8 9">
    <name type="scientific">Megasphaera paucivorans</name>
    <dbReference type="NCBI Taxonomy" id="349095"/>
    <lineage>
        <taxon>Bacteria</taxon>
        <taxon>Bacillati</taxon>
        <taxon>Bacillota</taxon>
        <taxon>Negativicutes</taxon>
        <taxon>Veillonellales</taxon>
        <taxon>Veillonellaceae</taxon>
        <taxon>Megasphaera</taxon>
    </lineage>
</organism>
<feature type="transmembrane region" description="Helical" evidence="6">
    <location>
        <begin position="174"/>
        <end position="192"/>
    </location>
</feature>
<dbReference type="PANTHER" id="PTHR22911:SF6">
    <property type="entry name" value="SOLUTE CARRIER FAMILY 35 MEMBER G1"/>
    <property type="match status" value="1"/>
</dbReference>
<evidence type="ECO:0000256" key="4">
    <source>
        <dbReference type="ARBA" id="ARBA00022989"/>
    </source>
</evidence>
<evidence type="ECO:0000256" key="5">
    <source>
        <dbReference type="ARBA" id="ARBA00023136"/>
    </source>
</evidence>
<dbReference type="InterPro" id="IPR037185">
    <property type="entry name" value="EmrE-like"/>
</dbReference>
<evidence type="ECO:0000256" key="1">
    <source>
        <dbReference type="ARBA" id="ARBA00004141"/>
    </source>
</evidence>
<keyword evidence="4 6" id="KW-1133">Transmembrane helix</keyword>
<dbReference type="AlphaFoldDB" id="A0A1G9TY37"/>
<feature type="transmembrane region" description="Helical" evidence="6">
    <location>
        <begin position="204"/>
        <end position="224"/>
    </location>
</feature>
<dbReference type="Proteomes" id="UP000199309">
    <property type="component" value="Unassembled WGS sequence"/>
</dbReference>
<feature type="transmembrane region" description="Helical" evidence="6">
    <location>
        <begin position="93"/>
        <end position="111"/>
    </location>
</feature>
<evidence type="ECO:0000313" key="9">
    <source>
        <dbReference type="Proteomes" id="UP000199309"/>
    </source>
</evidence>
<protein>
    <submittedName>
        <fullName evidence="8">Uncharacterized membrane protein</fullName>
    </submittedName>
</protein>
<feature type="transmembrane region" description="Helical" evidence="6">
    <location>
        <begin position="5"/>
        <end position="22"/>
    </location>
</feature>
<dbReference type="STRING" id="349095.SAMN05660299_01050"/>
<dbReference type="EMBL" id="FNHQ01000008">
    <property type="protein sequence ID" value="SDM52586.1"/>
    <property type="molecule type" value="Genomic_DNA"/>
</dbReference>
<dbReference type="GO" id="GO:0016020">
    <property type="term" value="C:membrane"/>
    <property type="evidence" value="ECO:0007669"/>
    <property type="project" value="UniProtKB-SubCell"/>
</dbReference>
<gene>
    <name evidence="8" type="ORF">SAMN05660299_01050</name>
</gene>
<keyword evidence="5 6" id="KW-0472">Membrane</keyword>
<proteinExistence type="inferred from homology"/>
<feature type="transmembrane region" description="Helical" evidence="6">
    <location>
        <begin position="256"/>
        <end position="275"/>
    </location>
</feature>
<name>A0A1G9TY37_9FIRM</name>
<dbReference type="Pfam" id="PF00892">
    <property type="entry name" value="EamA"/>
    <property type="match status" value="2"/>
</dbReference>
<accession>A0A1G9TY37</accession>
<feature type="domain" description="EamA" evidence="7">
    <location>
        <begin position="3"/>
        <end position="133"/>
    </location>
</feature>
<feature type="transmembrane region" description="Helical" evidence="6">
    <location>
        <begin position="144"/>
        <end position="162"/>
    </location>
</feature>
<feature type="transmembrane region" description="Helical" evidence="6">
    <location>
        <begin position="118"/>
        <end position="138"/>
    </location>
</feature>
<evidence type="ECO:0000256" key="2">
    <source>
        <dbReference type="ARBA" id="ARBA00007362"/>
    </source>
</evidence>
<feature type="transmembrane region" description="Helical" evidence="6">
    <location>
        <begin position="34"/>
        <end position="53"/>
    </location>
</feature>
<keyword evidence="9" id="KW-1185">Reference proteome</keyword>
<dbReference type="SUPFAM" id="SSF103481">
    <property type="entry name" value="Multidrug resistance efflux transporter EmrE"/>
    <property type="match status" value="2"/>
</dbReference>
<reference evidence="8 9" key="1">
    <citation type="submission" date="2016-10" db="EMBL/GenBank/DDBJ databases">
        <authorList>
            <person name="de Groot N.N."/>
        </authorList>
    </citation>
    <scope>NUCLEOTIDE SEQUENCE [LARGE SCALE GENOMIC DNA]</scope>
    <source>
        <strain evidence="8 9">DSM 16981</strain>
    </source>
</reference>
<evidence type="ECO:0000256" key="6">
    <source>
        <dbReference type="SAM" id="Phobius"/>
    </source>
</evidence>
<comment type="subcellular location">
    <subcellularLocation>
        <location evidence="1">Membrane</location>
        <topology evidence="1">Multi-pass membrane protein</topology>
    </subcellularLocation>
</comment>
<dbReference type="PANTHER" id="PTHR22911">
    <property type="entry name" value="ACYL-MALONYL CONDENSING ENZYME-RELATED"/>
    <property type="match status" value="1"/>
</dbReference>
<evidence type="ECO:0000259" key="7">
    <source>
        <dbReference type="Pfam" id="PF00892"/>
    </source>
</evidence>
<feature type="transmembrane region" description="Helical" evidence="6">
    <location>
        <begin position="65"/>
        <end position="87"/>
    </location>
</feature>
<comment type="similarity">
    <text evidence="2">Belongs to the EamA transporter family.</text>
</comment>